<name>A0A372FRF4_9ACTN</name>
<feature type="transmembrane region" description="Helical" evidence="1">
    <location>
        <begin position="218"/>
        <end position="238"/>
    </location>
</feature>
<reference evidence="2 3" key="1">
    <citation type="submission" date="2018-08" db="EMBL/GenBank/DDBJ databases">
        <title>Verrucosispora craniellae sp. nov., isolated from a marine sponge in the South China Sea.</title>
        <authorList>
            <person name="Li L."/>
            <person name="Lin H.W."/>
        </authorList>
    </citation>
    <scope>NUCLEOTIDE SEQUENCE [LARGE SCALE GENOMIC DNA]</scope>
    <source>
        <strain evidence="2 3">LHW63014</strain>
    </source>
</reference>
<feature type="transmembrane region" description="Helical" evidence="1">
    <location>
        <begin position="375"/>
        <end position="400"/>
    </location>
</feature>
<dbReference type="EMBL" id="QVFU01000080">
    <property type="protein sequence ID" value="RFS43156.1"/>
    <property type="molecule type" value="Genomic_DNA"/>
</dbReference>
<organism evidence="2 3">
    <name type="scientific">Micromonospora craniellae</name>
    <dbReference type="NCBI Taxonomy" id="2294034"/>
    <lineage>
        <taxon>Bacteria</taxon>
        <taxon>Bacillati</taxon>
        <taxon>Actinomycetota</taxon>
        <taxon>Actinomycetes</taxon>
        <taxon>Micromonosporales</taxon>
        <taxon>Micromonosporaceae</taxon>
        <taxon>Micromonospora</taxon>
    </lineage>
</organism>
<feature type="transmembrane region" description="Helical" evidence="1">
    <location>
        <begin position="311"/>
        <end position="327"/>
    </location>
</feature>
<comment type="caution">
    <text evidence="2">The sequence shown here is derived from an EMBL/GenBank/DDBJ whole genome shotgun (WGS) entry which is preliminary data.</text>
</comment>
<protein>
    <submittedName>
        <fullName evidence="2">Uncharacterized protein</fullName>
    </submittedName>
</protein>
<dbReference type="RefSeq" id="WP_117231187.1">
    <property type="nucleotide sequence ID" value="NZ_CP061725.1"/>
</dbReference>
<gene>
    <name evidence="2" type="ORF">D0Q02_29360</name>
</gene>
<feature type="transmembrane region" description="Helical" evidence="1">
    <location>
        <begin position="155"/>
        <end position="176"/>
    </location>
</feature>
<feature type="transmembrane region" description="Helical" evidence="1">
    <location>
        <begin position="478"/>
        <end position="497"/>
    </location>
</feature>
<proteinExistence type="predicted"/>
<feature type="transmembrane region" description="Helical" evidence="1">
    <location>
        <begin position="406"/>
        <end position="424"/>
    </location>
</feature>
<feature type="transmembrane region" description="Helical" evidence="1">
    <location>
        <begin position="333"/>
        <end position="354"/>
    </location>
</feature>
<keyword evidence="1" id="KW-0812">Transmembrane</keyword>
<keyword evidence="1" id="KW-0472">Membrane</keyword>
<keyword evidence="1" id="KW-1133">Transmembrane helix</keyword>
<dbReference type="AlphaFoldDB" id="A0A372FRF4"/>
<keyword evidence="3" id="KW-1185">Reference proteome</keyword>
<sequence length="508" mass="53037">MTRVAEAPTRPEPVPPTARRLRRWVRRQRAERAPSLSLESAYLLVLTVAMAVGLFGPGVGSAMWPAAGAASPDRLVVLVLLGAGAAGLMLLLRQAGPLVLGRGELTWLLPAPVPRRGLLLPALVRALAVGAVGGTLLALAGAARLAVRPVSGYALTGWLTLGAATGALLALLTVAAQRRPGYARVLDVVVPALLVALGATVLLSRVRPLPTLPGVDAPPLPLTLGALLAVAGLTALAVRDLARLPDVRLHEPSLTVGTYLDAAYAVEPSFLADLRERRYWRRRALRSRPLRPRLGRLVPLQQDLLVLRRRGWRLGWLAAAAPLPAMLTAGAGWLPATALVVGAVTVAGVTLDALRRDAAHSALLRLLGLTGRRAVAIRLVVPAVLATAWSGLAVAVLGLLGDLPPGPWWALGLAFGPTAAMMAVRRAQAGGIDHSLPLVVTPMGAFSPGPVLWLLNGTDVLLFAAPTLVALLGPVRPGWGWVAGQAVCTVVAVLAYLRFGADGRRPRV</sequence>
<evidence type="ECO:0000313" key="2">
    <source>
        <dbReference type="EMBL" id="RFS43156.1"/>
    </source>
</evidence>
<dbReference type="Proteomes" id="UP000262621">
    <property type="component" value="Unassembled WGS sequence"/>
</dbReference>
<accession>A0A372FRF4</accession>
<dbReference type="OrthoDB" id="3401901at2"/>
<feature type="transmembrane region" description="Helical" evidence="1">
    <location>
        <begin position="75"/>
        <end position="92"/>
    </location>
</feature>
<evidence type="ECO:0000256" key="1">
    <source>
        <dbReference type="SAM" id="Phobius"/>
    </source>
</evidence>
<dbReference type="InterPro" id="IPR046264">
    <property type="entry name" value="DUF6297"/>
</dbReference>
<feature type="transmembrane region" description="Helical" evidence="1">
    <location>
        <begin position="36"/>
        <end position="55"/>
    </location>
</feature>
<dbReference type="Pfam" id="PF19814">
    <property type="entry name" value="DUF6297"/>
    <property type="match status" value="1"/>
</dbReference>
<feature type="transmembrane region" description="Helical" evidence="1">
    <location>
        <begin position="122"/>
        <end position="143"/>
    </location>
</feature>
<evidence type="ECO:0000313" key="3">
    <source>
        <dbReference type="Proteomes" id="UP000262621"/>
    </source>
</evidence>
<feature type="transmembrane region" description="Helical" evidence="1">
    <location>
        <begin position="188"/>
        <end position="206"/>
    </location>
</feature>